<comment type="similarity">
    <text evidence="1">Belongs to the sigma-70 factor family. ECF subfamily.</text>
</comment>
<dbReference type="PANTHER" id="PTHR43133">
    <property type="entry name" value="RNA POLYMERASE ECF-TYPE SIGMA FACTO"/>
    <property type="match status" value="1"/>
</dbReference>
<evidence type="ECO:0000256" key="1">
    <source>
        <dbReference type="ARBA" id="ARBA00010641"/>
    </source>
</evidence>
<evidence type="ECO:0008006" key="10">
    <source>
        <dbReference type="Google" id="ProtNLM"/>
    </source>
</evidence>
<dbReference type="Pfam" id="PF08281">
    <property type="entry name" value="Sigma70_r4_2"/>
    <property type="match status" value="1"/>
</dbReference>
<dbReference type="SUPFAM" id="SSF88659">
    <property type="entry name" value="Sigma3 and sigma4 domains of RNA polymerase sigma factors"/>
    <property type="match status" value="1"/>
</dbReference>
<dbReference type="GO" id="GO:0003677">
    <property type="term" value="F:DNA binding"/>
    <property type="evidence" value="ECO:0007669"/>
    <property type="project" value="InterPro"/>
</dbReference>
<feature type="transmembrane region" description="Helical" evidence="5">
    <location>
        <begin position="219"/>
        <end position="237"/>
    </location>
</feature>
<dbReference type="InterPro" id="IPR013325">
    <property type="entry name" value="RNA_pol_sigma_r2"/>
</dbReference>
<dbReference type="GO" id="GO:0006352">
    <property type="term" value="P:DNA-templated transcription initiation"/>
    <property type="evidence" value="ECO:0007669"/>
    <property type="project" value="InterPro"/>
</dbReference>
<dbReference type="NCBIfam" id="TIGR02937">
    <property type="entry name" value="sigma70-ECF"/>
    <property type="match status" value="1"/>
</dbReference>
<comment type="caution">
    <text evidence="8">The sequence shown here is derived from an EMBL/GenBank/DDBJ whole genome shotgun (WGS) entry which is preliminary data.</text>
</comment>
<evidence type="ECO:0000313" key="9">
    <source>
        <dbReference type="Proteomes" id="UP000031408"/>
    </source>
</evidence>
<dbReference type="InterPro" id="IPR013249">
    <property type="entry name" value="RNA_pol_sigma70_r4_t2"/>
</dbReference>
<dbReference type="Gene3D" id="1.10.10.10">
    <property type="entry name" value="Winged helix-like DNA-binding domain superfamily/Winged helix DNA-binding domain"/>
    <property type="match status" value="1"/>
</dbReference>
<dbReference type="InterPro" id="IPR013324">
    <property type="entry name" value="RNA_pol_sigma_r3/r4-like"/>
</dbReference>
<dbReference type="InterPro" id="IPR039425">
    <property type="entry name" value="RNA_pol_sigma-70-like"/>
</dbReference>
<dbReference type="Gene3D" id="1.10.1740.10">
    <property type="match status" value="1"/>
</dbReference>
<feature type="transmembrane region" description="Helical" evidence="5">
    <location>
        <begin position="12"/>
        <end position="33"/>
    </location>
</feature>
<dbReference type="AlphaFoldDB" id="A0A0C1L0N2"/>
<keyword evidence="2" id="KW-0805">Transcription regulation</keyword>
<dbReference type="EMBL" id="JSVC01000019">
    <property type="protein sequence ID" value="KIC93552.1"/>
    <property type="molecule type" value="Genomic_DNA"/>
</dbReference>
<feature type="domain" description="RNA polymerase sigma-70 region 2" evidence="6">
    <location>
        <begin position="63"/>
        <end position="127"/>
    </location>
</feature>
<evidence type="ECO:0000256" key="3">
    <source>
        <dbReference type="ARBA" id="ARBA00023082"/>
    </source>
</evidence>
<dbReference type="InterPro" id="IPR007627">
    <property type="entry name" value="RNA_pol_sigma70_r2"/>
</dbReference>
<dbReference type="GO" id="GO:0016987">
    <property type="term" value="F:sigma factor activity"/>
    <property type="evidence" value="ECO:0007669"/>
    <property type="project" value="UniProtKB-KW"/>
</dbReference>
<feature type="domain" description="RNA polymerase sigma factor 70 region 4 type 2" evidence="7">
    <location>
        <begin position="158"/>
        <end position="210"/>
    </location>
</feature>
<evidence type="ECO:0000256" key="2">
    <source>
        <dbReference type="ARBA" id="ARBA00023015"/>
    </source>
</evidence>
<keyword evidence="5" id="KW-0812">Transmembrane</keyword>
<sequence>MGHWWPNLITTTYFENDIFVSICYLAFELLLLLRMPANIKYNSPEALLHDFRSGDEAALKTIYDLHYHSLFSYAFRITREENVTEDILAESFFKLWQKRQNMESIKGMIAYLYAIIRNQCLVHLRQIAKRDSVYSELQYLDQSGNKEDSEELRAYLLQLIDLEVKQMPGQMQQVFRLAYIEGSLAPAIAEKLSLSVHTVQTHKKLAMKRLRQALAKKGFTKWSYLISFCVVLFSFRLH</sequence>
<reference evidence="8 9" key="1">
    <citation type="submission" date="2014-11" db="EMBL/GenBank/DDBJ databases">
        <title>Genome sequence of Flavihumibacter solisilvae 3-3.</title>
        <authorList>
            <person name="Zhou G."/>
            <person name="Li M."/>
            <person name="Wang G."/>
        </authorList>
    </citation>
    <scope>NUCLEOTIDE SEQUENCE [LARGE SCALE GENOMIC DNA]</scope>
    <source>
        <strain evidence="8 9">3-3</strain>
    </source>
</reference>
<dbReference type="InterPro" id="IPR014284">
    <property type="entry name" value="RNA_pol_sigma-70_dom"/>
</dbReference>
<evidence type="ECO:0000256" key="4">
    <source>
        <dbReference type="ARBA" id="ARBA00023163"/>
    </source>
</evidence>
<proteinExistence type="inferred from homology"/>
<evidence type="ECO:0000259" key="6">
    <source>
        <dbReference type="Pfam" id="PF04542"/>
    </source>
</evidence>
<keyword evidence="3" id="KW-0731">Sigma factor</keyword>
<protein>
    <recommendedName>
        <fullName evidence="10">HTH luxR-type domain-containing protein</fullName>
    </recommendedName>
</protein>
<name>A0A0C1L0N2_9BACT</name>
<evidence type="ECO:0000259" key="7">
    <source>
        <dbReference type="Pfam" id="PF08281"/>
    </source>
</evidence>
<gene>
    <name evidence="8" type="ORF">OI18_17605</name>
</gene>
<organism evidence="8 9">
    <name type="scientific">Flavihumibacter solisilvae</name>
    <dbReference type="NCBI Taxonomy" id="1349421"/>
    <lineage>
        <taxon>Bacteria</taxon>
        <taxon>Pseudomonadati</taxon>
        <taxon>Bacteroidota</taxon>
        <taxon>Chitinophagia</taxon>
        <taxon>Chitinophagales</taxon>
        <taxon>Chitinophagaceae</taxon>
        <taxon>Flavihumibacter</taxon>
    </lineage>
</organism>
<dbReference type="STRING" id="1349421.OI18_17605"/>
<evidence type="ECO:0000256" key="5">
    <source>
        <dbReference type="SAM" id="Phobius"/>
    </source>
</evidence>
<keyword evidence="9" id="KW-1185">Reference proteome</keyword>
<accession>A0A0C1L0N2</accession>
<dbReference type="Proteomes" id="UP000031408">
    <property type="component" value="Unassembled WGS sequence"/>
</dbReference>
<dbReference type="PANTHER" id="PTHR43133:SF46">
    <property type="entry name" value="RNA POLYMERASE SIGMA-70 FACTOR ECF SUBFAMILY"/>
    <property type="match status" value="1"/>
</dbReference>
<keyword evidence="4" id="KW-0804">Transcription</keyword>
<dbReference type="Pfam" id="PF04542">
    <property type="entry name" value="Sigma70_r2"/>
    <property type="match status" value="1"/>
</dbReference>
<keyword evidence="5" id="KW-1133">Transmembrane helix</keyword>
<dbReference type="InterPro" id="IPR036388">
    <property type="entry name" value="WH-like_DNA-bd_sf"/>
</dbReference>
<dbReference type="SUPFAM" id="SSF88946">
    <property type="entry name" value="Sigma2 domain of RNA polymerase sigma factors"/>
    <property type="match status" value="1"/>
</dbReference>
<evidence type="ECO:0000313" key="8">
    <source>
        <dbReference type="EMBL" id="KIC93552.1"/>
    </source>
</evidence>
<keyword evidence="5" id="KW-0472">Membrane</keyword>